<proteinExistence type="predicted"/>
<name>A0A9W6L3D9_9PSEU</name>
<keyword evidence="2" id="KW-1185">Reference proteome</keyword>
<evidence type="ECO:0000313" key="1">
    <source>
        <dbReference type="EMBL" id="GLL12202.1"/>
    </source>
</evidence>
<accession>A0A9W6L3D9</accession>
<gene>
    <name evidence="1" type="ORF">GCM10017577_33430</name>
</gene>
<protein>
    <submittedName>
        <fullName evidence="1">Uncharacterized protein</fullName>
    </submittedName>
</protein>
<sequence>MHLTVELLRTADGRLGGTVTTDSGRELAFSGTLDLLRILEDLEPPGDRDDGAAPRRPR</sequence>
<dbReference type="RefSeq" id="WP_156067618.1">
    <property type="nucleotide sequence ID" value="NZ_BAAAUZ010000020.1"/>
</dbReference>
<organism evidence="1 2">
    <name type="scientific">Pseudonocardia halophobica</name>
    <dbReference type="NCBI Taxonomy" id="29401"/>
    <lineage>
        <taxon>Bacteria</taxon>
        <taxon>Bacillati</taxon>
        <taxon>Actinomycetota</taxon>
        <taxon>Actinomycetes</taxon>
        <taxon>Pseudonocardiales</taxon>
        <taxon>Pseudonocardiaceae</taxon>
        <taxon>Pseudonocardia</taxon>
    </lineage>
</organism>
<evidence type="ECO:0000313" key="2">
    <source>
        <dbReference type="Proteomes" id="UP001143463"/>
    </source>
</evidence>
<reference evidence="1" key="1">
    <citation type="journal article" date="2014" name="Int. J. Syst. Evol. Microbiol.">
        <title>Complete genome sequence of Corynebacterium casei LMG S-19264T (=DSM 44701T), isolated from a smear-ripened cheese.</title>
        <authorList>
            <consortium name="US DOE Joint Genome Institute (JGI-PGF)"/>
            <person name="Walter F."/>
            <person name="Albersmeier A."/>
            <person name="Kalinowski J."/>
            <person name="Ruckert C."/>
        </authorList>
    </citation>
    <scope>NUCLEOTIDE SEQUENCE</scope>
    <source>
        <strain evidence="1">VKM Ac-1069</strain>
    </source>
</reference>
<dbReference type="Proteomes" id="UP001143463">
    <property type="component" value="Unassembled WGS sequence"/>
</dbReference>
<comment type="caution">
    <text evidence="1">The sequence shown here is derived from an EMBL/GenBank/DDBJ whole genome shotgun (WGS) entry which is preliminary data.</text>
</comment>
<dbReference type="AlphaFoldDB" id="A0A9W6L3D9"/>
<dbReference type="EMBL" id="BSFQ01000012">
    <property type="protein sequence ID" value="GLL12202.1"/>
    <property type="molecule type" value="Genomic_DNA"/>
</dbReference>
<reference evidence="1" key="2">
    <citation type="submission" date="2023-01" db="EMBL/GenBank/DDBJ databases">
        <authorList>
            <person name="Sun Q."/>
            <person name="Evtushenko L."/>
        </authorList>
    </citation>
    <scope>NUCLEOTIDE SEQUENCE</scope>
    <source>
        <strain evidence="1">VKM Ac-1069</strain>
    </source>
</reference>